<keyword evidence="5 9" id="KW-0812">Transmembrane</keyword>
<feature type="transmembrane region" description="Helical" evidence="9">
    <location>
        <begin position="58"/>
        <end position="79"/>
    </location>
</feature>
<reference evidence="11" key="1">
    <citation type="submission" date="2020-08" db="EMBL/GenBank/DDBJ databases">
        <authorList>
            <person name="Hu Y."/>
            <person name="Nguyen S.V."/>
            <person name="Li F."/>
            <person name="Fanning S."/>
        </authorList>
    </citation>
    <scope>NUCLEOTIDE SEQUENCE</scope>
    <source>
        <strain evidence="11">SYSU D8009</strain>
    </source>
</reference>
<dbReference type="GO" id="GO:0015774">
    <property type="term" value="P:polysaccharide transport"/>
    <property type="evidence" value="ECO:0007669"/>
    <property type="project" value="UniProtKB-KW"/>
</dbReference>
<evidence type="ECO:0000256" key="1">
    <source>
        <dbReference type="ARBA" id="ARBA00004651"/>
    </source>
</evidence>
<dbReference type="InterPro" id="IPR013525">
    <property type="entry name" value="ABC2_TM"/>
</dbReference>
<dbReference type="AlphaFoldDB" id="A0A9X0QWH3"/>
<keyword evidence="7" id="KW-0762">Sugar transport</keyword>
<dbReference type="Pfam" id="PF01061">
    <property type="entry name" value="ABC2_membrane"/>
    <property type="match status" value="1"/>
</dbReference>
<evidence type="ECO:0000259" key="10">
    <source>
        <dbReference type="Pfam" id="PF01061"/>
    </source>
</evidence>
<evidence type="ECO:0000256" key="5">
    <source>
        <dbReference type="ARBA" id="ARBA00022692"/>
    </source>
</evidence>
<evidence type="ECO:0000313" key="11">
    <source>
        <dbReference type="EMBL" id="MBC4014513.1"/>
    </source>
</evidence>
<evidence type="ECO:0000256" key="2">
    <source>
        <dbReference type="ARBA" id="ARBA00007783"/>
    </source>
</evidence>
<feature type="transmembrane region" description="Helical" evidence="9">
    <location>
        <begin position="197"/>
        <end position="216"/>
    </location>
</feature>
<feature type="transmembrane region" description="Helical" evidence="9">
    <location>
        <begin position="99"/>
        <end position="122"/>
    </location>
</feature>
<evidence type="ECO:0000256" key="8">
    <source>
        <dbReference type="ARBA" id="ARBA00023136"/>
    </source>
</evidence>
<keyword evidence="6 9" id="KW-1133">Transmembrane helix</keyword>
<comment type="subcellular location">
    <subcellularLocation>
        <location evidence="1">Cell membrane</location>
        <topology evidence="1">Multi-pass membrane protein</topology>
    </subcellularLocation>
</comment>
<evidence type="ECO:0000256" key="7">
    <source>
        <dbReference type="ARBA" id="ARBA00023047"/>
    </source>
</evidence>
<dbReference type="PANTHER" id="PTHR30413:SF10">
    <property type="entry name" value="CAPSULE POLYSACCHARIDE EXPORT INNER-MEMBRANE PROTEIN CTRC"/>
    <property type="match status" value="1"/>
</dbReference>
<dbReference type="GO" id="GO:0005886">
    <property type="term" value="C:plasma membrane"/>
    <property type="evidence" value="ECO:0007669"/>
    <property type="project" value="UniProtKB-SubCell"/>
</dbReference>
<organism evidence="11 12">
    <name type="scientific">Siccirubricoccus deserti</name>
    <dbReference type="NCBI Taxonomy" id="2013562"/>
    <lineage>
        <taxon>Bacteria</taxon>
        <taxon>Pseudomonadati</taxon>
        <taxon>Pseudomonadota</taxon>
        <taxon>Alphaproteobacteria</taxon>
        <taxon>Acetobacterales</taxon>
        <taxon>Roseomonadaceae</taxon>
        <taxon>Siccirubricoccus</taxon>
    </lineage>
</organism>
<comment type="similarity">
    <text evidence="2">Belongs to the ABC-2 integral membrane protein family.</text>
</comment>
<keyword evidence="4" id="KW-1003">Cell membrane</keyword>
<keyword evidence="7" id="KW-0625">Polysaccharide transport</keyword>
<evidence type="ECO:0000256" key="9">
    <source>
        <dbReference type="SAM" id="Phobius"/>
    </source>
</evidence>
<gene>
    <name evidence="11" type="ORF">H7965_04170</name>
</gene>
<evidence type="ECO:0000256" key="6">
    <source>
        <dbReference type="ARBA" id="ARBA00022989"/>
    </source>
</evidence>
<feature type="domain" description="ABC-2 type transporter transmembrane" evidence="10">
    <location>
        <begin position="45"/>
        <end position="242"/>
    </location>
</feature>
<accession>A0A9X0QWH3</accession>
<dbReference type="GO" id="GO:0015920">
    <property type="term" value="P:lipopolysaccharide transport"/>
    <property type="evidence" value="ECO:0007669"/>
    <property type="project" value="TreeGrafter"/>
</dbReference>
<dbReference type="GO" id="GO:0140359">
    <property type="term" value="F:ABC-type transporter activity"/>
    <property type="evidence" value="ECO:0007669"/>
    <property type="project" value="InterPro"/>
</dbReference>
<dbReference type="EMBL" id="JACOMF010000003">
    <property type="protein sequence ID" value="MBC4014513.1"/>
    <property type="molecule type" value="Genomic_DNA"/>
</dbReference>
<feature type="transmembrane region" description="Helical" evidence="9">
    <location>
        <begin position="251"/>
        <end position="273"/>
    </location>
</feature>
<dbReference type="RefSeq" id="WP_186769279.1">
    <property type="nucleotide sequence ID" value="NZ_JACOMF010000003.1"/>
</dbReference>
<feature type="transmembrane region" description="Helical" evidence="9">
    <location>
        <begin position="168"/>
        <end position="190"/>
    </location>
</feature>
<keyword evidence="3" id="KW-0813">Transport</keyword>
<dbReference type="Proteomes" id="UP000600101">
    <property type="component" value="Unassembled WGS sequence"/>
</dbReference>
<feature type="transmembrane region" description="Helical" evidence="9">
    <location>
        <begin position="142"/>
        <end position="162"/>
    </location>
</feature>
<evidence type="ECO:0000256" key="3">
    <source>
        <dbReference type="ARBA" id="ARBA00022448"/>
    </source>
</evidence>
<keyword evidence="8 9" id="KW-0472">Membrane</keyword>
<protein>
    <submittedName>
        <fullName evidence="11">ABC transporter permease</fullName>
    </submittedName>
</protein>
<evidence type="ECO:0000313" key="12">
    <source>
        <dbReference type="Proteomes" id="UP000600101"/>
    </source>
</evidence>
<keyword evidence="12" id="KW-1185">Reference proteome</keyword>
<name>A0A9X0QWH3_9PROT</name>
<comment type="caution">
    <text evidence="11">The sequence shown here is derived from an EMBL/GenBank/DDBJ whole genome shotgun (WGS) entry which is preliminary data.</text>
</comment>
<proteinExistence type="inferred from homology"/>
<sequence>MLDQTQAQVAPSPLYICDAAQPRRRAAAIEDLATGLSRWRLPAALARLDIRNRYRGSVLGPFWLTLSTAVMVGGLGLLYSSLFKLPLADYLPFLAVSLIVWNMIAQIVADACISLTSAEGIIRQLALPYSVHITRCVMRNALIAAHSLPLILVVFLACGVLPGPEALLALPGLALVAVNAFAVALFLGMLCARFRDIAPIVASAMQLAFFLSPVLWKPELLGERQVWLPLNPFYVVMETVRGPLVEGGASALVWLSAVLYTALACAVAFAFFVRFRGRIAFWV</sequence>
<dbReference type="PANTHER" id="PTHR30413">
    <property type="entry name" value="INNER MEMBRANE TRANSPORT PERMEASE"/>
    <property type="match status" value="1"/>
</dbReference>
<evidence type="ECO:0000256" key="4">
    <source>
        <dbReference type="ARBA" id="ARBA00022475"/>
    </source>
</evidence>